<evidence type="ECO:0000256" key="1">
    <source>
        <dbReference type="ARBA" id="ARBA00004141"/>
    </source>
</evidence>
<evidence type="ECO:0000313" key="8">
    <source>
        <dbReference type="Proteomes" id="UP000094236"/>
    </source>
</evidence>
<dbReference type="EMBL" id="KV454011">
    <property type="protein sequence ID" value="ODV98218.1"/>
    <property type="molecule type" value="Genomic_DNA"/>
</dbReference>
<dbReference type="InterPro" id="IPR007248">
    <property type="entry name" value="Mpv17_PMP22"/>
</dbReference>
<comment type="subcellular location">
    <subcellularLocation>
        <location evidence="1">Membrane</location>
        <topology evidence="1">Multi-pass membrane protein</topology>
    </subcellularLocation>
</comment>
<dbReference type="GO" id="GO:0005778">
    <property type="term" value="C:peroxisomal membrane"/>
    <property type="evidence" value="ECO:0007669"/>
    <property type="project" value="TreeGrafter"/>
</dbReference>
<reference evidence="8" key="1">
    <citation type="submission" date="2016-05" db="EMBL/GenBank/DDBJ databases">
        <title>Comparative genomics of biotechnologically important yeasts.</title>
        <authorList>
            <consortium name="DOE Joint Genome Institute"/>
            <person name="Riley R."/>
            <person name="Haridas S."/>
            <person name="Wolfe K.H."/>
            <person name="Lopes M.R."/>
            <person name="Hittinger C.T."/>
            <person name="Goker M."/>
            <person name="Salamov A."/>
            <person name="Wisecaver J."/>
            <person name="Long T.M."/>
            <person name="Aerts A.L."/>
            <person name="Barry K."/>
            <person name="Choi C."/>
            <person name="Clum A."/>
            <person name="Coughlan A.Y."/>
            <person name="Deshpande S."/>
            <person name="Douglass A.P."/>
            <person name="Hanson S.J."/>
            <person name="Klenk H.-P."/>
            <person name="Labutti K."/>
            <person name="Lapidus A."/>
            <person name="Lindquist E."/>
            <person name="Lipzen A."/>
            <person name="Meier-Kolthoff J.P."/>
            <person name="Ohm R.A."/>
            <person name="Otillar R.P."/>
            <person name="Pangilinan J."/>
            <person name="Peng Y."/>
            <person name="Rokas A."/>
            <person name="Rosa C.A."/>
            <person name="Scheuner C."/>
            <person name="Sibirny A.A."/>
            <person name="Slot J.C."/>
            <person name="Stielow J.B."/>
            <person name="Sun H."/>
            <person name="Kurtzman C.P."/>
            <person name="Blackwell M."/>
            <person name="Grigoriev I.V."/>
            <person name="Jeffries T.W."/>
        </authorList>
    </citation>
    <scope>NUCLEOTIDE SEQUENCE [LARGE SCALE GENOMIC DNA]</scope>
    <source>
        <strain evidence="8">NRRL Y-2460</strain>
    </source>
</reference>
<evidence type="ECO:0000313" key="7">
    <source>
        <dbReference type="EMBL" id="ODV98218.1"/>
    </source>
</evidence>
<comment type="similarity">
    <text evidence="2 6">Belongs to the peroxisomal membrane protein PXMP2/4 family.</text>
</comment>
<feature type="transmembrane region" description="Helical" evidence="6">
    <location>
        <begin position="108"/>
        <end position="133"/>
    </location>
</feature>
<sequence>MGFGEKSLNKRYLDALSKNPLLTKSITAFILSCLNEQIASLISGDLTSFNLKISADSTIKIRHPFSERVPLMGFYGFAINAPISHYSYKILNKIFTPPLKTKKEKLLQILTSLLTITPILSTCLVSYIALISLNPTPLSFKKILLIIKENGYKGLKKEFSRILITINIALKKSLLSVLKSSWIISPLAILIAQNYLDTEMWVVFFNFVYFVLGTYQNTMVKLKRKENKTTPKT</sequence>
<dbReference type="Proteomes" id="UP000094236">
    <property type="component" value="Unassembled WGS sequence"/>
</dbReference>
<name>A0A1E4U2V1_PACTA</name>
<keyword evidence="4 6" id="KW-1133">Transmembrane helix</keyword>
<dbReference type="AlphaFoldDB" id="A0A1E4U2V1"/>
<dbReference type="STRING" id="669874.A0A1E4U2V1"/>
<gene>
    <name evidence="7" type="ORF">PACTADRAFT_48016</name>
</gene>
<keyword evidence="8" id="KW-1185">Reference proteome</keyword>
<dbReference type="PANTHER" id="PTHR11266">
    <property type="entry name" value="PEROXISOMAL MEMBRANE PROTEIN 2, PXMP2 MPV17"/>
    <property type="match status" value="1"/>
</dbReference>
<evidence type="ECO:0000256" key="6">
    <source>
        <dbReference type="RuleBase" id="RU363053"/>
    </source>
</evidence>
<evidence type="ECO:0000256" key="5">
    <source>
        <dbReference type="ARBA" id="ARBA00023136"/>
    </source>
</evidence>
<keyword evidence="3 6" id="KW-0812">Transmembrane</keyword>
<evidence type="ECO:0000256" key="3">
    <source>
        <dbReference type="ARBA" id="ARBA00022692"/>
    </source>
</evidence>
<accession>A0A1E4U2V1</accession>
<organism evidence="7 8">
    <name type="scientific">Pachysolen tannophilus NRRL Y-2460</name>
    <dbReference type="NCBI Taxonomy" id="669874"/>
    <lineage>
        <taxon>Eukaryota</taxon>
        <taxon>Fungi</taxon>
        <taxon>Dikarya</taxon>
        <taxon>Ascomycota</taxon>
        <taxon>Saccharomycotina</taxon>
        <taxon>Pichiomycetes</taxon>
        <taxon>Pachysolenaceae</taxon>
        <taxon>Pachysolen</taxon>
    </lineage>
</organism>
<feature type="transmembrane region" description="Helical" evidence="6">
    <location>
        <begin position="198"/>
        <end position="215"/>
    </location>
</feature>
<evidence type="ECO:0000256" key="4">
    <source>
        <dbReference type="ARBA" id="ARBA00022989"/>
    </source>
</evidence>
<dbReference type="OrthoDB" id="860at2759"/>
<keyword evidence="5 6" id="KW-0472">Membrane</keyword>
<protein>
    <submittedName>
        <fullName evidence="7">Uncharacterized protein</fullName>
    </submittedName>
</protein>
<proteinExistence type="inferred from homology"/>
<evidence type="ECO:0000256" key="2">
    <source>
        <dbReference type="ARBA" id="ARBA00006824"/>
    </source>
</evidence>
<dbReference type="PANTHER" id="PTHR11266:SF93">
    <property type="entry name" value="INTEGRAL MEMBRANE PROTEIN 25D9-6"/>
    <property type="match status" value="1"/>
</dbReference>
<dbReference type="Pfam" id="PF04117">
    <property type="entry name" value="Mpv17_PMP22"/>
    <property type="match status" value="1"/>
</dbReference>